<feature type="transmembrane region" description="Helical" evidence="8">
    <location>
        <begin position="395"/>
        <end position="414"/>
    </location>
</feature>
<dbReference type="PANTHER" id="PTHR33908">
    <property type="entry name" value="MANNOSYLTRANSFERASE YKCB-RELATED"/>
    <property type="match status" value="1"/>
</dbReference>
<dbReference type="GO" id="GO:0009103">
    <property type="term" value="P:lipopolysaccharide biosynthetic process"/>
    <property type="evidence" value="ECO:0007669"/>
    <property type="project" value="UniProtKB-ARBA"/>
</dbReference>
<feature type="transmembrane region" description="Helical" evidence="8">
    <location>
        <begin position="145"/>
        <end position="163"/>
    </location>
</feature>
<gene>
    <name evidence="10" type="ORF">H0267_10770</name>
</gene>
<evidence type="ECO:0000256" key="7">
    <source>
        <dbReference type="ARBA" id="ARBA00023136"/>
    </source>
</evidence>
<evidence type="ECO:0000256" key="5">
    <source>
        <dbReference type="ARBA" id="ARBA00022692"/>
    </source>
</evidence>
<comment type="caution">
    <text evidence="10">The sequence shown here is derived from an EMBL/GenBank/DDBJ whole genome shotgun (WGS) entry which is preliminary data.</text>
</comment>
<protein>
    <submittedName>
        <fullName evidence="10">Glycosyltransferase family 39 protein</fullName>
    </submittedName>
</protein>
<accession>A0A931MV64</accession>
<keyword evidence="2" id="KW-1003">Cell membrane</keyword>
<keyword evidence="5 8" id="KW-0812">Transmembrane</keyword>
<dbReference type="InterPro" id="IPR038731">
    <property type="entry name" value="RgtA/B/C-like"/>
</dbReference>
<sequence>MHKLLNFIKLFSISIILLFGIIYAGGGFYFNAIRFDQIFIRPDFLVILAGFGLMGIFYLISRLNLPKRFFLPGLLGVAFIIRFIWVWVSPTVPESDFLMLYNAANAATEGDFGFTENAYFQKWVYQLGFVMYQAAVINMFGDSIFVLQFINILFSVAIIWLVYEITREVFNENAGRIAGLVYTFYIPAIVMTSLLTNQILATFLFYAGALLLVKSLSEKKWSWVIIGVLFALGHIIRPLGPFVLLATGIFLFVVYVLGQKRKTAGINLMKFSGIIATYFLIITLASQALMMSGISDYPLENRDPKWKFVLGLNHETKGTYSNEDAETLSGLEWEERLEKEEEMIDQRLSNPSRLTDLFVDKFSIMWGNRDASISWSYGDGDENIRERLYQLDKVLYIQFFIFAFTAFVALMIHLWKNHSDKKIQSLFFVLFIIGYAMIHLIIEIQTRYRFVMMPSLIILQSYGVYAFFNQSLKLSIQRLKRTQPSEEAQEASAIQR</sequence>
<organism evidence="10 11">
    <name type="scientific">Halobacillus yeomjeoni</name>
    <dbReference type="NCBI Taxonomy" id="311194"/>
    <lineage>
        <taxon>Bacteria</taxon>
        <taxon>Bacillati</taxon>
        <taxon>Bacillota</taxon>
        <taxon>Bacilli</taxon>
        <taxon>Bacillales</taxon>
        <taxon>Bacillaceae</taxon>
        <taxon>Halobacillus</taxon>
    </lineage>
</organism>
<keyword evidence="4" id="KW-0808">Transferase</keyword>
<proteinExistence type="predicted"/>
<dbReference type="GO" id="GO:0016763">
    <property type="term" value="F:pentosyltransferase activity"/>
    <property type="evidence" value="ECO:0007669"/>
    <property type="project" value="TreeGrafter"/>
</dbReference>
<feature type="transmembrane region" description="Helical" evidence="8">
    <location>
        <begin position="69"/>
        <end position="88"/>
    </location>
</feature>
<keyword evidence="7 8" id="KW-0472">Membrane</keyword>
<dbReference type="Pfam" id="PF13231">
    <property type="entry name" value="PMT_2"/>
    <property type="match status" value="1"/>
</dbReference>
<feature type="transmembrane region" description="Helical" evidence="8">
    <location>
        <begin position="242"/>
        <end position="259"/>
    </location>
</feature>
<evidence type="ECO:0000256" key="4">
    <source>
        <dbReference type="ARBA" id="ARBA00022679"/>
    </source>
</evidence>
<feature type="transmembrane region" description="Helical" evidence="8">
    <location>
        <begin position="38"/>
        <end position="60"/>
    </location>
</feature>
<evidence type="ECO:0000256" key="1">
    <source>
        <dbReference type="ARBA" id="ARBA00004651"/>
    </source>
</evidence>
<name>A0A931MV64_9BACI</name>
<feature type="domain" description="Glycosyltransferase RgtA/B/C/D-like" evidence="9">
    <location>
        <begin position="133"/>
        <end position="254"/>
    </location>
</feature>
<keyword evidence="6 8" id="KW-1133">Transmembrane helix</keyword>
<dbReference type="InterPro" id="IPR050297">
    <property type="entry name" value="LipidA_mod_glycosyltrf_83"/>
</dbReference>
<keyword evidence="11" id="KW-1185">Reference proteome</keyword>
<dbReference type="AlphaFoldDB" id="A0A931MV64"/>
<feature type="transmembrane region" description="Helical" evidence="8">
    <location>
        <begin position="426"/>
        <end position="442"/>
    </location>
</feature>
<dbReference type="Proteomes" id="UP000614490">
    <property type="component" value="Unassembled WGS sequence"/>
</dbReference>
<evidence type="ECO:0000256" key="6">
    <source>
        <dbReference type="ARBA" id="ARBA00022989"/>
    </source>
</evidence>
<evidence type="ECO:0000313" key="11">
    <source>
        <dbReference type="Proteomes" id="UP000614490"/>
    </source>
</evidence>
<dbReference type="RefSeq" id="WP_197317315.1">
    <property type="nucleotide sequence ID" value="NZ_JADZSC010000002.1"/>
</dbReference>
<keyword evidence="3" id="KW-0328">Glycosyltransferase</keyword>
<dbReference type="PANTHER" id="PTHR33908:SF11">
    <property type="entry name" value="MEMBRANE PROTEIN"/>
    <property type="match status" value="1"/>
</dbReference>
<dbReference type="GO" id="GO:0005886">
    <property type="term" value="C:plasma membrane"/>
    <property type="evidence" value="ECO:0007669"/>
    <property type="project" value="UniProtKB-SubCell"/>
</dbReference>
<feature type="transmembrane region" description="Helical" evidence="8">
    <location>
        <begin position="183"/>
        <end position="213"/>
    </location>
</feature>
<feature type="transmembrane region" description="Helical" evidence="8">
    <location>
        <begin position="448"/>
        <end position="468"/>
    </location>
</feature>
<reference evidence="10 11" key="1">
    <citation type="journal article" date="2005" name="Int. J. Syst. Evol. Microbiol.">
        <title>Halobacillus yeomjeoni sp. nov., isolated from a marine solar saltern in Korea.</title>
        <authorList>
            <person name="Yoon J.H."/>
            <person name="Kang S.J."/>
            <person name="Lee C.H."/>
            <person name="Oh H.W."/>
            <person name="Oh T.K."/>
        </authorList>
    </citation>
    <scope>NUCLEOTIDE SEQUENCE [LARGE SCALE GENOMIC DNA]</scope>
    <source>
        <strain evidence="10 11">KCTC 3957</strain>
    </source>
</reference>
<feature type="transmembrane region" description="Helical" evidence="8">
    <location>
        <begin position="271"/>
        <end position="294"/>
    </location>
</feature>
<feature type="transmembrane region" description="Helical" evidence="8">
    <location>
        <begin position="7"/>
        <end position="32"/>
    </location>
</feature>
<evidence type="ECO:0000256" key="2">
    <source>
        <dbReference type="ARBA" id="ARBA00022475"/>
    </source>
</evidence>
<evidence type="ECO:0000256" key="3">
    <source>
        <dbReference type="ARBA" id="ARBA00022676"/>
    </source>
</evidence>
<dbReference type="EMBL" id="JADZSC010000002">
    <property type="protein sequence ID" value="MBH0230698.1"/>
    <property type="molecule type" value="Genomic_DNA"/>
</dbReference>
<evidence type="ECO:0000259" key="9">
    <source>
        <dbReference type="Pfam" id="PF13231"/>
    </source>
</evidence>
<evidence type="ECO:0000256" key="8">
    <source>
        <dbReference type="SAM" id="Phobius"/>
    </source>
</evidence>
<comment type="subcellular location">
    <subcellularLocation>
        <location evidence="1">Cell membrane</location>
        <topology evidence="1">Multi-pass membrane protein</topology>
    </subcellularLocation>
</comment>
<evidence type="ECO:0000313" key="10">
    <source>
        <dbReference type="EMBL" id="MBH0230698.1"/>
    </source>
</evidence>